<dbReference type="AlphaFoldDB" id="S3BKX0"/>
<keyword evidence="4" id="KW-1185">Reference proteome</keyword>
<evidence type="ECO:0000313" key="3">
    <source>
        <dbReference type="EMBL" id="EPE01879.1"/>
    </source>
</evidence>
<dbReference type="CDD" id="cd07381">
    <property type="entry name" value="MPP_CapA"/>
    <property type="match status" value="1"/>
</dbReference>
<dbReference type="RefSeq" id="WP_016473580.1">
    <property type="nucleotide sequence ID" value="NZ_KE150480.1"/>
</dbReference>
<organism evidence="3 4">
    <name type="scientific">Sutterella wadsworthensis HGA0223</name>
    <dbReference type="NCBI Taxonomy" id="1203554"/>
    <lineage>
        <taxon>Bacteria</taxon>
        <taxon>Pseudomonadati</taxon>
        <taxon>Pseudomonadota</taxon>
        <taxon>Betaproteobacteria</taxon>
        <taxon>Burkholderiales</taxon>
        <taxon>Sutterellaceae</taxon>
        <taxon>Sutterella</taxon>
    </lineage>
</organism>
<dbReference type="InterPro" id="IPR052169">
    <property type="entry name" value="CW_Biosynth-Accessory"/>
</dbReference>
<comment type="similarity">
    <text evidence="1">Belongs to the CapA family.</text>
</comment>
<sequence>MKTTFIASGDSFITRRIPNDGYEGFDELKCLIEAHDVRFANLESTFHDQEGAPAATSGGTWAMSDPVLLDDMNRYGFNLFNTANNHSGDFGQGGIVATIKHLKERGMIFAGTGMTLQEASGAAYLETKHARVAMIGITSTLDPAAAAGGQGFTMKGRPGLNPLRFRTVHHVNQKHFDMAKELSDITEINARTFNLISRGYRLPFPEGTLPLGSMNFVLTDGPERNETAPNKKDLKRTLDEIAEARRQADIVIVSVHHHEMRGGDTMKSPEFIETFSKACIDAGASVVIGHGPHQLRGIECWKGGVIFYSLGNFIFQAETVARQPYDAFDGKNLPQEMSVGAYMDFRSKNGTKGDVVNPEIWRAVLPSWTIEDGKLTEVKLYPIDLGQKNPRPHRGSPKLSQSVETLEHLKQLSADLGTTIEIENGVGKVILPQ</sequence>
<feature type="domain" description="Capsule synthesis protein CapA" evidence="2">
    <location>
        <begin position="4"/>
        <end position="317"/>
    </location>
</feature>
<dbReference type="PANTHER" id="PTHR33393:SF13">
    <property type="entry name" value="PGA BIOSYNTHESIS PROTEIN CAPA"/>
    <property type="match status" value="1"/>
</dbReference>
<dbReference type="PANTHER" id="PTHR33393">
    <property type="entry name" value="POLYGLUTAMINE SYNTHESIS ACCESSORY PROTEIN RV0574C-RELATED"/>
    <property type="match status" value="1"/>
</dbReference>
<dbReference type="HOGENOM" id="CLU_038823_2_0_4"/>
<gene>
    <name evidence="3" type="ORF">HMPREF1476_00110</name>
</gene>
<protein>
    <recommendedName>
        <fullName evidence="2">Capsule synthesis protein CapA domain-containing protein</fullName>
    </recommendedName>
</protein>
<dbReference type="SUPFAM" id="SSF56300">
    <property type="entry name" value="Metallo-dependent phosphatases"/>
    <property type="match status" value="1"/>
</dbReference>
<dbReference type="InterPro" id="IPR019079">
    <property type="entry name" value="Capsule_synth_CapA"/>
</dbReference>
<dbReference type="Proteomes" id="UP000014400">
    <property type="component" value="Unassembled WGS sequence"/>
</dbReference>
<dbReference type="STRING" id="1203554.HMPREF1476_00110"/>
<proteinExistence type="inferred from homology"/>
<dbReference type="GeneID" id="64062032"/>
<dbReference type="PATRIC" id="fig|1203554.3.peg.100"/>
<evidence type="ECO:0000313" key="4">
    <source>
        <dbReference type="Proteomes" id="UP000014400"/>
    </source>
</evidence>
<comment type="caution">
    <text evidence="3">The sequence shown here is derived from an EMBL/GenBank/DDBJ whole genome shotgun (WGS) entry which is preliminary data.</text>
</comment>
<dbReference type="eggNOG" id="COG2843">
    <property type="taxonomic scope" value="Bacteria"/>
</dbReference>
<evidence type="ECO:0000256" key="1">
    <source>
        <dbReference type="ARBA" id="ARBA00005662"/>
    </source>
</evidence>
<name>S3BKX0_9BURK</name>
<dbReference type="Pfam" id="PF09587">
    <property type="entry name" value="PGA_cap"/>
    <property type="match status" value="1"/>
</dbReference>
<accession>S3BKX0</accession>
<dbReference type="SMART" id="SM00854">
    <property type="entry name" value="PGA_cap"/>
    <property type="match status" value="1"/>
</dbReference>
<reference evidence="3 4" key="1">
    <citation type="submission" date="2013-04" db="EMBL/GenBank/DDBJ databases">
        <title>The Genome Sequence of Sutterella wadsworthensis HGA0223.</title>
        <authorList>
            <consortium name="The Broad Institute Genomics Platform"/>
            <person name="Earl A."/>
            <person name="Ward D."/>
            <person name="Feldgarden M."/>
            <person name="Gevers D."/>
            <person name="Schmidt T.M."/>
            <person name="Dover J."/>
            <person name="Dai D."/>
            <person name="Walker B."/>
            <person name="Young S."/>
            <person name="Zeng Q."/>
            <person name="Gargeya S."/>
            <person name="Fitzgerald M."/>
            <person name="Haas B."/>
            <person name="Abouelleil A."/>
            <person name="Allen A.W."/>
            <person name="Alvarado L."/>
            <person name="Arachchi H.M."/>
            <person name="Berlin A.M."/>
            <person name="Chapman S.B."/>
            <person name="Gainer-Dewar J."/>
            <person name="Goldberg J."/>
            <person name="Griggs A."/>
            <person name="Gujja S."/>
            <person name="Hansen M."/>
            <person name="Howarth C."/>
            <person name="Imamovic A."/>
            <person name="Ireland A."/>
            <person name="Larimer J."/>
            <person name="McCowan C."/>
            <person name="Murphy C."/>
            <person name="Pearson M."/>
            <person name="Poon T.W."/>
            <person name="Priest M."/>
            <person name="Roberts A."/>
            <person name="Saif S."/>
            <person name="Shea T."/>
            <person name="Sisk P."/>
            <person name="Sykes S."/>
            <person name="Wortman J."/>
            <person name="Nusbaum C."/>
            <person name="Birren B."/>
        </authorList>
    </citation>
    <scope>NUCLEOTIDE SEQUENCE [LARGE SCALE GENOMIC DNA]</scope>
    <source>
        <strain evidence="3 4">HGA0223</strain>
    </source>
</reference>
<dbReference type="InterPro" id="IPR029052">
    <property type="entry name" value="Metallo-depent_PP-like"/>
</dbReference>
<dbReference type="Gene3D" id="3.60.21.10">
    <property type="match status" value="1"/>
</dbReference>
<dbReference type="EMBL" id="ATCF01000004">
    <property type="protein sequence ID" value="EPE01879.1"/>
    <property type="molecule type" value="Genomic_DNA"/>
</dbReference>
<evidence type="ECO:0000259" key="2">
    <source>
        <dbReference type="SMART" id="SM00854"/>
    </source>
</evidence>